<proteinExistence type="predicted"/>
<dbReference type="PANTHER" id="PTHR40761">
    <property type="entry name" value="CONSERVED INTEGRAL MEMBRANE ALANINE VALINE AND LEUCINE RICH PROTEIN-RELATED"/>
    <property type="match status" value="1"/>
</dbReference>
<keyword evidence="1" id="KW-0812">Transmembrane</keyword>
<name>A0A0K8PTI2_STRAJ</name>
<feature type="transmembrane region" description="Helical" evidence="1">
    <location>
        <begin position="266"/>
        <end position="284"/>
    </location>
</feature>
<keyword evidence="1" id="KW-0472">Membrane</keyword>
<gene>
    <name evidence="2" type="ORF">SAZU_5893</name>
</gene>
<accession>A0A0K8PTI2</accession>
<dbReference type="AlphaFoldDB" id="A0A0K8PTI2"/>
<evidence type="ECO:0000313" key="3">
    <source>
        <dbReference type="Proteomes" id="UP000053859"/>
    </source>
</evidence>
<feature type="transmembrane region" description="Helical" evidence="1">
    <location>
        <begin position="139"/>
        <end position="157"/>
    </location>
</feature>
<keyword evidence="1" id="KW-1133">Transmembrane helix</keyword>
<dbReference type="NCBIfam" id="NF038012">
    <property type="entry name" value="DMT_1"/>
    <property type="match status" value="1"/>
</dbReference>
<dbReference type="PANTHER" id="PTHR40761:SF1">
    <property type="entry name" value="CONSERVED INTEGRAL MEMBRANE ALANINE VALINE AND LEUCINE RICH PROTEIN-RELATED"/>
    <property type="match status" value="1"/>
</dbReference>
<dbReference type="EMBL" id="DF968359">
    <property type="protein sequence ID" value="GAP51033.1"/>
    <property type="molecule type" value="Genomic_DNA"/>
</dbReference>
<reference evidence="2" key="1">
    <citation type="journal article" date="2015" name="Genome Announc.">
        <title>Draft Genome Sequence of Thiostrepton-Producing Streptomyces azureus ATCC 14921.</title>
        <authorList>
            <person name="Sakihara K."/>
            <person name="Maeda J."/>
            <person name="Tashiro K."/>
            <person name="Fujino Y."/>
            <person name="Kuhara S."/>
            <person name="Ohshima T."/>
            <person name="Ogata S."/>
            <person name="Doi K."/>
        </authorList>
    </citation>
    <scope>NUCLEOTIDE SEQUENCE [LARGE SCALE GENOMIC DNA]</scope>
    <source>
        <strain evidence="2">ATCC14921</strain>
    </source>
</reference>
<dbReference type="PATRIC" id="fig|146537.3.peg.6202"/>
<evidence type="ECO:0000256" key="1">
    <source>
        <dbReference type="SAM" id="Phobius"/>
    </source>
</evidence>
<dbReference type="PROSITE" id="PS51257">
    <property type="entry name" value="PROKAR_LIPOPROTEIN"/>
    <property type="match status" value="1"/>
</dbReference>
<protein>
    <submittedName>
        <fullName evidence="2">Integral membrane protein</fullName>
    </submittedName>
</protein>
<feature type="transmembrane region" description="Helical" evidence="1">
    <location>
        <begin position="6"/>
        <end position="28"/>
    </location>
</feature>
<feature type="transmembrane region" description="Helical" evidence="1">
    <location>
        <begin position="202"/>
        <end position="221"/>
    </location>
</feature>
<evidence type="ECO:0000313" key="2">
    <source>
        <dbReference type="EMBL" id="GAP51033.1"/>
    </source>
</evidence>
<keyword evidence="3" id="KW-1185">Reference proteome</keyword>
<organism evidence="2 3">
    <name type="scientific">Streptomyces azureus</name>
    <dbReference type="NCBI Taxonomy" id="146537"/>
    <lineage>
        <taxon>Bacteria</taxon>
        <taxon>Bacillati</taxon>
        <taxon>Actinomycetota</taxon>
        <taxon>Actinomycetes</taxon>
        <taxon>Kitasatosporales</taxon>
        <taxon>Streptomycetaceae</taxon>
        <taxon>Streptomyces</taxon>
    </lineage>
</organism>
<feature type="transmembrane region" description="Helical" evidence="1">
    <location>
        <begin position="56"/>
        <end position="75"/>
    </location>
</feature>
<feature type="transmembrane region" description="Helical" evidence="1">
    <location>
        <begin position="233"/>
        <end position="254"/>
    </location>
</feature>
<sequence>MIEVHRVSVLILVLAVSAACCLGFGFVLQQNAAQRAPLNDFLSFRLLIDLVKVPRWLGGIALMVVGMALGAAALGQGELSLVEPLLATNLLFALALSRRQTRQPLGRQGWAGLLLLAGGVSAFIVAGEPHGGAATADPMRQWLIIGAMTGLALLLTAHAKRSRLGSGPVLLAVAAGLLYGVQDALTRVSGEKFAEGGFAGLLTGWQPYAVLALGVTGLLLVQSAFETASLRKSLPALTAAQPIAGIICGVGFLGDRLRTDAVALSWEAGGLLAVVAGIMLLGLHPAMPTGTVERAHVGRLQPQPQPQ</sequence>
<feature type="transmembrane region" description="Helical" evidence="1">
    <location>
        <begin position="109"/>
        <end position="127"/>
    </location>
</feature>
<feature type="transmembrane region" description="Helical" evidence="1">
    <location>
        <begin position="164"/>
        <end position="182"/>
    </location>
</feature>
<dbReference type="Proteomes" id="UP000053859">
    <property type="component" value="Unassembled WGS sequence"/>
</dbReference>